<comment type="caution">
    <text evidence="1">The sequence shown here is derived from an EMBL/GenBank/DDBJ whole genome shotgun (WGS) entry which is preliminary data.</text>
</comment>
<dbReference type="EMBL" id="JARQWQ010000060">
    <property type="protein sequence ID" value="KAK2555721.1"/>
    <property type="molecule type" value="Genomic_DNA"/>
</dbReference>
<name>A0AAD9UZL0_ACRCE</name>
<reference evidence="1" key="1">
    <citation type="journal article" date="2023" name="G3 (Bethesda)">
        <title>Whole genome assembly and annotation of the endangered Caribbean coral Acropora cervicornis.</title>
        <authorList>
            <person name="Selwyn J.D."/>
            <person name="Vollmer S.V."/>
        </authorList>
    </citation>
    <scope>NUCLEOTIDE SEQUENCE</scope>
    <source>
        <strain evidence="1">K2</strain>
    </source>
</reference>
<gene>
    <name evidence="1" type="ORF">P5673_022274</name>
</gene>
<evidence type="ECO:0000313" key="1">
    <source>
        <dbReference type="EMBL" id="KAK2555721.1"/>
    </source>
</evidence>
<keyword evidence="2" id="KW-1185">Reference proteome</keyword>
<protein>
    <submittedName>
        <fullName evidence="1">Uncharacterized protein</fullName>
    </submittedName>
</protein>
<accession>A0AAD9UZL0</accession>
<reference evidence="1" key="2">
    <citation type="journal article" date="2023" name="Science">
        <title>Genomic signatures of disease resistance in endangered staghorn corals.</title>
        <authorList>
            <person name="Vollmer S.V."/>
            <person name="Selwyn J.D."/>
            <person name="Despard B.A."/>
            <person name="Roesel C.L."/>
        </authorList>
    </citation>
    <scope>NUCLEOTIDE SEQUENCE</scope>
    <source>
        <strain evidence="1">K2</strain>
    </source>
</reference>
<dbReference type="Proteomes" id="UP001249851">
    <property type="component" value="Unassembled WGS sequence"/>
</dbReference>
<proteinExistence type="predicted"/>
<sequence length="186" mass="21710">MVKKPILDLLPRNMEFHNLSHVNLTDTQSRTLGLGLKFRPTLRPPTARAFDCQVQDFCRSVRLHYKYSNQPDDPDFNPKLYVKSGWNPPREDPNLEESLYSIRQDLLENFNNNKPRWRNNLSPEERSGLREIKENPTVRVLATDKNLGPALISTEWVEKETLKHLNDTKSYSKVTLDDWTFTSQGN</sequence>
<dbReference type="AlphaFoldDB" id="A0AAD9UZL0"/>
<evidence type="ECO:0000313" key="2">
    <source>
        <dbReference type="Proteomes" id="UP001249851"/>
    </source>
</evidence>
<organism evidence="1 2">
    <name type="scientific">Acropora cervicornis</name>
    <name type="common">Staghorn coral</name>
    <dbReference type="NCBI Taxonomy" id="6130"/>
    <lineage>
        <taxon>Eukaryota</taxon>
        <taxon>Metazoa</taxon>
        <taxon>Cnidaria</taxon>
        <taxon>Anthozoa</taxon>
        <taxon>Hexacorallia</taxon>
        <taxon>Scleractinia</taxon>
        <taxon>Astrocoeniina</taxon>
        <taxon>Acroporidae</taxon>
        <taxon>Acropora</taxon>
    </lineage>
</organism>